<accession>A0A7H8N5X2</accession>
<gene>
    <name evidence="3" type="ORF">HUT08_09555</name>
</gene>
<dbReference type="RefSeq" id="WP_176161493.1">
    <property type="nucleotide sequence ID" value="NZ_CP054929.1"/>
</dbReference>
<sequence length="208" mass="22499">MTGPPCPRTAPPLPAPAAASPERLPFFVYGTLRPGGRHHAWALRGRTRAQEPARMPGLALYEGPGYPYAVETGTVRSETAADAAPPADRTDAGRERGDRPHADRPHAEGDHGDWVHGDLVWPTDAAYPDVLRTLDALEEYRPGHPDNLYERVVRHARRAGGESARAWVYLAGPALAARARAAGPAIAGGDWHRRDVTLGASFRSSERD</sequence>
<feature type="compositionally biased region" description="Pro residues" evidence="1">
    <location>
        <begin position="1"/>
        <end position="15"/>
    </location>
</feature>
<dbReference type="InterPro" id="IPR009288">
    <property type="entry name" value="AIG2-like_dom"/>
</dbReference>
<keyword evidence="4" id="KW-1185">Reference proteome</keyword>
<dbReference type="Gene3D" id="3.10.490.10">
    <property type="entry name" value="Gamma-glutamyl cyclotransferase-like"/>
    <property type="match status" value="1"/>
</dbReference>
<dbReference type="SUPFAM" id="SSF110857">
    <property type="entry name" value="Gamma-glutamyl cyclotransferase-like"/>
    <property type="match status" value="1"/>
</dbReference>
<name>A0A7H8N5X2_9ACTN</name>
<keyword evidence="3" id="KW-0808">Transferase</keyword>
<evidence type="ECO:0000313" key="3">
    <source>
        <dbReference type="EMBL" id="QKW49759.1"/>
    </source>
</evidence>
<reference evidence="3 4" key="1">
    <citation type="submission" date="2020-06" db="EMBL/GenBank/DDBJ databases">
        <title>Genome mining for natural products.</title>
        <authorList>
            <person name="Zhang B."/>
            <person name="Shi J."/>
            <person name="Ge H."/>
        </authorList>
    </citation>
    <scope>NUCLEOTIDE SEQUENCE [LARGE SCALE GENOMIC DNA]</scope>
    <source>
        <strain evidence="3 4">NA00687</strain>
    </source>
</reference>
<feature type="compositionally biased region" description="Basic and acidic residues" evidence="1">
    <location>
        <begin position="88"/>
        <end position="113"/>
    </location>
</feature>
<proteinExistence type="predicted"/>
<dbReference type="CDD" id="cd06661">
    <property type="entry name" value="GGCT_like"/>
    <property type="match status" value="1"/>
</dbReference>
<dbReference type="GO" id="GO:0016740">
    <property type="term" value="F:transferase activity"/>
    <property type="evidence" value="ECO:0007669"/>
    <property type="project" value="UniProtKB-KW"/>
</dbReference>
<dbReference type="Proteomes" id="UP000509303">
    <property type="component" value="Chromosome"/>
</dbReference>
<feature type="domain" description="Gamma-glutamylcyclotransferase AIG2-like" evidence="2">
    <location>
        <begin position="26"/>
        <end position="76"/>
    </location>
</feature>
<organism evidence="3 4">
    <name type="scientific">Streptomyces buecherae</name>
    <dbReference type="NCBI Taxonomy" id="2763006"/>
    <lineage>
        <taxon>Bacteria</taxon>
        <taxon>Bacillati</taxon>
        <taxon>Actinomycetota</taxon>
        <taxon>Actinomycetes</taxon>
        <taxon>Kitasatosporales</taxon>
        <taxon>Streptomycetaceae</taxon>
        <taxon>Streptomyces</taxon>
    </lineage>
</organism>
<evidence type="ECO:0000256" key="1">
    <source>
        <dbReference type="SAM" id="MobiDB-lite"/>
    </source>
</evidence>
<dbReference type="Pfam" id="PF06094">
    <property type="entry name" value="GGACT"/>
    <property type="match status" value="2"/>
</dbReference>
<dbReference type="InterPro" id="IPR036568">
    <property type="entry name" value="GGCT-like_sf"/>
</dbReference>
<evidence type="ECO:0000259" key="2">
    <source>
        <dbReference type="Pfam" id="PF06094"/>
    </source>
</evidence>
<dbReference type="EMBL" id="CP054929">
    <property type="protein sequence ID" value="QKW49759.1"/>
    <property type="molecule type" value="Genomic_DNA"/>
</dbReference>
<feature type="domain" description="Gamma-glutamylcyclotransferase AIG2-like" evidence="2">
    <location>
        <begin position="104"/>
        <end position="192"/>
    </location>
</feature>
<feature type="region of interest" description="Disordered" evidence="1">
    <location>
        <begin position="1"/>
        <end position="22"/>
    </location>
</feature>
<protein>
    <submittedName>
        <fullName evidence="3">Gamma-glutamylcyclotransferase</fullName>
    </submittedName>
</protein>
<dbReference type="InterPro" id="IPR013024">
    <property type="entry name" value="GGCT-like"/>
</dbReference>
<feature type="region of interest" description="Disordered" evidence="1">
    <location>
        <begin position="77"/>
        <end position="113"/>
    </location>
</feature>
<dbReference type="AlphaFoldDB" id="A0A7H8N5X2"/>
<evidence type="ECO:0000313" key="4">
    <source>
        <dbReference type="Proteomes" id="UP000509303"/>
    </source>
</evidence>